<keyword evidence="3" id="KW-1185">Reference proteome</keyword>
<protein>
    <submittedName>
        <fullName evidence="2">Uncharacterized protein</fullName>
    </submittedName>
</protein>
<evidence type="ECO:0000313" key="3">
    <source>
        <dbReference type="Proteomes" id="UP000009256"/>
    </source>
</evidence>
<keyword evidence="1" id="KW-1133">Transmembrane helix</keyword>
<keyword evidence="1" id="KW-0812">Transmembrane</keyword>
<dbReference type="KEGG" id="cki:Calkr_1604"/>
<dbReference type="RefSeq" id="WP_013432861.1">
    <property type="nucleotide sequence ID" value="NC_014721.1"/>
</dbReference>
<sequence>MTDYVLLIFIFSLVTILFIDLLPLKSLKIGNKSFKEYAEVLPFELKNLSKREQLLYDMLKCEDEKLFKIYLNKLKSKYLVVWTEEYGNGKKIGGIHMGNNYRKY</sequence>
<reference evidence="2 3" key="2">
    <citation type="journal article" date="2011" name="J. Bacteriol.">
        <title>Complete genome sequences for the anaerobic, extremely thermophilic plant biomass-degrading bacteria Caldicellulosiruptor hydrothermalis, Caldicellulosiruptor kristjanssonii, Caldicellulosiruptor kronotskyensis, Caldicellulosiruptor owensenis, and Caldicellulosiruptor lactoaceticus.</title>
        <authorList>
            <person name="Blumer-Schuette S.E."/>
            <person name="Ozdemir I."/>
            <person name="Mistry D."/>
            <person name="Lucas S."/>
            <person name="Lapidus A."/>
            <person name="Cheng J.F."/>
            <person name="Goodwin L.A."/>
            <person name="Pitluck S."/>
            <person name="Land M.L."/>
            <person name="Hauser L.J."/>
            <person name="Woyke T."/>
            <person name="Mikhailova N."/>
            <person name="Pati A."/>
            <person name="Kyrpides N.C."/>
            <person name="Ivanova N."/>
            <person name="Detter J.C."/>
            <person name="Walston-Davenport K."/>
            <person name="Han S."/>
            <person name="Adams M.W."/>
            <person name="Kelly R.M."/>
        </authorList>
    </citation>
    <scope>NUCLEOTIDE SEQUENCE [LARGE SCALE GENOMIC DNA]</scope>
    <source>
        <strain evidence="3">ATCC 700853 / DSM 12137 / I77R1B</strain>
    </source>
</reference>
<proteinExistence type="predicted"/>
<name>E4SA12_CALA7</name>
<dbReference type="HOGENOM" id="CLU_2341460_0_0_9"/>
<feature type="transmembrane region" description="Helical" evidence="1">
    <location>
        <begin position="6"/>
        <end position="24"/>
    </location>
</feature>
<dbReference type="AlphaFoldDB" id="E4SA12"/>
<keyword evidence="1" id="KW-0472">Membrane</keyword>
<evidence type="ECO:0000313" key="2">
    <source>
        <dbReference type="EMBL" id="ADQ41097.1"/>
    </source>
</evidence>
<organism evidence="2 3">
    <name type="scientific">Caldicellulosiruptor acetigenus (strain ATCC 700853 / DSM 12137 / I77R1B)</name>
    <name type="common">Caldicellulosiruptor kristjanssonii</name>
    <dbReference type="NCBI Taxonomy" id="632335"/>
    <lineage>
        <taxon>Bacteria</taxon>
        <taxon>Bacillati</taxon>
        <taxon>Bacillota</taxon>
        <taxon>Bacillota incertae sedis</taxon>
        <taxon>Caldicellulosiruptorales</taxon>
        <taxon>Caldicellulosiruptoraceae</taxon>
        <taxon>Caldicellulosiruptor</taxon>
    </lineage>
</organism>
<evidence type="ECO:0000256" key="1">
    <source>
        <dbReference type="SAM" id="Phobius"/>
    </source>
</evidence>
<dbReference type="STRING" id="632335.Calkr_1604"/>
<gene>
    <name evidence="2" type="ordered locus">Calkr_1604</name>
</gene>
<dbReference type="Proteomes" id="UP000009256">
    <property type="component" value="Chromosome"/>
</dbReference>
<reference key="1">
    <citation type="submission" date="2010-11" db="EMBL/GenBank/DDBJ databases">
        <title>Complete sequence of chromosome of Caldicellulosiruptor kristjanssonii 177R1B.</title>
        <authorList>
            <consortium name="US DOE Joint Genome Institute"/>
            <person name="Lucas S."/>
            <person name="Copeland A."/>
            <person name="Lapidus A."/>
            <person name="Cheng J.-F."/>
            <person name="Bruce D."/>
            <person name="Goodwin L."/>
            <person name="Pitluck S."/>
            <person name="Davenport K."/>
            <person name="Detter J.C."/>
            <person name="Han C."/>
            <person name="Tapia R."/>
            <person name="Land M."/>
            <person name="Hauser L."/>
            <person name="Jeffries C."/>
            <person name="Kyrpides N."/>
            <person name="Ivanova N."/>
            <person name="Mikhailova N."/>
            <person name="Blumer-Schuette S.E."/>
            <person name="Kelly R.M."/>
            <person name="Woyke T."/>
        </authorList>
    </citation>
    <scope>NUCLEOTIDE SEQUENCE</scope>
    <source>
        <strain>177R1B</strain>
    </source>
</reference>
<dbReference type="EMBL" id="CP002326">
    <property type="protein sequence ID" value="ADQ41097.1"/>
    <property type="molecule type" value="Genomic_DNA"/>
</dbReference>
<accession>E4SA12</accession>